<keyword evidence="2" id="KW-1185">Reference proteome</keyword>
<evidence type="ECO:0000313" key="1">
    <source>
        <dbReference type="EMBL" id="KAK7492302.1"/>
    </source>
</evidence>
<proteinExistence type="predicted"/>
<sequence>MVTLALPMSAADLPVRESGQNDTTVLLPWCSHGCSWNLKMDFSFDWPRSGRVVITPFNRLVSVMMPALLLSTLDLPLDAFKRRFFA</sequence>
<dbReference type="Proteomes" id="UP001519460">
    <property type="component" value="Unassembled WGS sequence"/>
</dbReference>
<evidence type="ECO:0000313" key="2">
    <source>
        <dbReference type="Proteomes" id="UP001519460"/>
    </source>
</evidence>
<organism evidence="1 2">
    <name type="scientific">Batillaria attramentaria</name>
    <dbReference type="NCBI Taxonomy" id="370345"/>
    <lineage>
        <taxon>Eukaryota</taxon>
        <taxon>Metazoa</taxon>
        <taxon>Spiralia</taxon>
        <taxon>Lophotrochozoa</taxon>
        <taxon>Mollusca</taxon>
        <taxon>Gastropoda</taxon>
        <taxon>Caenogastropoda</taxon>
        <taxon>Sorbeoconcha</taxon>
        <taxon>Cerithioidea</taxon>
        <taxon>Batillariidae</taxon>
        <taxon>Batillaria</taxon>
    </lineage>
</organism>
<dbReference type="AlphaFoldDB" id="A0ABD0KYL0"/>
<comment type="caution">
    <text evidence="1">The sequence shown here is derived from an EMBL/GenBank/DDBJ whole genome shotgun (WGS) entry which is preliminary data.</text>
</comment>
<dbReference type="EMBL" id="JACVVK020000104">
    <property type="protein sequence ID" value="KAK7492302.1"/>
    <property type="molecule type" value="Genomic_DNA"/>
</dbReference>
<accession>A0ABD0KYL0</accession>
<protein>
    <submittedName>
        <fullName evidence="1">Uncharacterized protein</fullName>
    </submittedName>
</protein>
<gene>
    <name evidence="1" type="ORF">BaRGS_00016399</name>
</gene>
<name>A0ABD0KYL0_9CAEN</name>
<reference evidence="1 2" key="1">
    <citation type="journal article" date="2023" name="Sci. Data">
        <title>Genome assembly of the Korean intertidal mud-creeper Batillaria attramentaria.</title>
        <authorList>
            <person name="Patra A.K."/>
            <person name="Ho P.T."/>
            <person name="Jun S."/>
            <person name="Lee S.J."/>
            <person name="Kim Y."/>
            <person name="Won Y.J."/>
        </authorList>
    </citation>
    <scope>NUCLEOTIDE SEQUENCE [LARGE SCALE GENOMIC DNA]</scope>
    <source>
        <strain evidence="1">Wonlab-2016</strain>
    </source>
</reference>